<evidence type="ECO:0000313" key="2">
    <source>
        <dbReference type="EMBL" id="KAJ4314598.1"/>
    </source>
</evidence>
<dbReference type="PANTHER" id="PTHR31739:SF25">
    <property type="entry name" value="(E,E)-GERANYLLINALOOL SYNTHASE"/>
    <property type="match status" value="1"/>
</dbReference>
<sequence>MHLAIVSLSIINGGALVTEAKSLLTRAYASYHSYYGLCTTSCQVYDTAWVAMIPKATGKEKQWAFPECFYYLLKTQSDDGSWGVLPLTQTAGILDTSAALLALLAHARDPLQIVDISPSEIRQRIELGFSALHKQLNRWSDIEKTNHIGVELILPALLATLQKERGSPSFDFPCKAALESMREDKMACFDLEVLYSRKPLSALHSLEAFLGQLDFDRISHHLYRGSMMASPSSTAAYLIGASKWDDEAEAYLRHIITAGAGHSNGGIPGTYPTTHFECSWILATLLQAGFTKKEIECDGLQGLQNILGDAFQAEKGIIGFGECRVWALMDSLD</sequence>
<dbReference type="SUPFAM" id="SSF48239">
    <property type="entry name" value="Terpenoid cyclases/Protein prenyltransferases"/>
    <property type="match status" value="1"/>
</dbReference>
<dbReference type="InterPro" id="IPR050148">
    <property type="entry name" value="Terpene_synthase-like"/>
</dbReference>
<reference evidence="2" key="1">
    <citation type="submission" date="2022-10" db="EMBL/GenBank/DDBJ databases">
        <title>Tapping the CABI collections for fungal endophytes: first genome assemblies for Collariella, Neodidymelliopsis, Ascochyta clinopodiicola, Didymella pomorum, Didymosphaeria variabile, Neocosmospora piperis and Neocucurbitaria cava.</title>
        <authorList>
            <person name="Hill R."/>
        </authorList>
    </citation>
    <scope>NUCLEOTIDE SEQUENCE</scope>
    <source>
        <strain evidence="2">IMI 366586</strain>
    </source>
</reference>
<dbReference type="EMBL" id="JAPEUR010000226">
    <property type="protein sequence ID" value="KAJ4314598.1"/>
    <property type="molecule type" value="Genomic_DNA"/>
</dbReference>
<gene>
    <name evidence="2" type="ORF">N0V84_008822</name>
</gene>
<dbReference type="PANTHER" id="PTHR31739">
    <property type="entry name" value="ENT-COPALYL DIPHOSPHATE SYNTHASE, CHLOROPLASTIC"/>
    <property type="match status" value="1"/>
</dbReference>
<dbReference type="AlphaFoldDB" id="A0A9W9BLD3"/>
<comment type="similarity">
    <text evidence="1">Belongs to the terpene synthase family.</text>
</comment>
<proteinExistence type="inferred from homology"/>
<evidence type="ECO:0000256" key="1">
    <source>
        <dbReference type="ARBA" id="ARBA00006333"/>
    </source>
</evidence>
<dbReference type="GO" id="GO:0010333">
    <property type="term" value="F:terpene synthase activity"/>
    <property type="evidence" value="ECO:0007669"/>
    <property type="project" value="InterPro"/>
</dbReference>
<dbReference type="OrthoDB" id="2343925at2759"/>
<dbReference type="GO" id="GO:0000287">
    <property type="term" value="F:magnesium ion binding"/>
    <property type="evidence" value="ECO:0007669"/>
    <property type="project" value="TreeGrafter"/>
</dbReference>
<dbReference type="Gene3D" id="1.50.10.160">
    <property type="match status" value="1"/>
</dbReference>
<dbReference type="GO" id="GO:0016102">
    <property type="term" value="P:diterpenoid biosynthetic process"/>
    <property type="evidence" value="ECO:0007669"/>
    <property type="project" value="TreeGrafter"/>
</dbReference>
<dbReference type="InterPro" id="IPR008930">
    <property type="entry name" value="Terpenoid_cyclase/PrenylTrfase"/>
</dbReference>
<dbReference type="Proteomes" id="UP001140502">
    <property type="component" value="Unassembled WGS sequence"/>
</dbReference>
<accession>A0A9W9BLD3</accession>
<organism evidence="2 3">
    <name type="scientific">Fusarium piperis</name>
    <dbReference type="NCBI Taxonomy" id="1435070"/>
    <lineage>
        <taxon>Eukaryota</taxon>
        <taxon>Fungi</taxon>
        <taxon>Dikarya</taxon>
        <taxon>Ascomycota</taxon>
        <taxon>Pezizomycotina</taxon>
        <taxon>Sordariomycetes</taxon>
        <taxon>Hypocreomycetidae</taxon>
        <taxon>Hypocreales</taxon>
        <taxon>Nectriaceae</taxon>
        <taxon>Fusarium</taxon>
        <taxon>Fusarium solani species complex</taxon>
    </lineage>
</organism>
<protein>
    <recommendedName>
        <fullName evidence="4">Terpenoid cyclases/Protein prenyltransferase</fullName>
    </recommendedName>
</protein>
<comment type="caution">
    <text evidence="2">The sequence shown here is derived from an EMBL/GenBank/DDBJ whole genome shotgun (WGS) entry which is preliminary data.</text>
</comment>
<evidence type="ECO:0008006" key="4">
    <source>
        <dbReference type="Google" id="ProtNLM"/>
    </source>
</evidence>
<evidence type="ECO:0000313" key="3">
    <source>
        <dbReference type="Proteomes" id="UP001140502"/>
    </source>
</evidence>
<name>A0A9W9BLD3_9HYPO</name>
<keyword evidence="3" id="KW-1185">Reference proteome</keyword>